<evidence type="ECO:0000256" key="1">
    <source>
        <dbReference type="ARBA" id="ARBA00022553"/>
    </source>
</evidence>
<evidence type="ECO:0000313" key="4">
    <source>
        <dbReference type="EMBL" id="RIW38381.1"/>
    </source>
</evidence>
<dbReference type="InterPro" id="IPR011006">
    <property type="entry name" value="CheY-like_superfamily"/>
</dbReference>
<dbReference type="EMBL" id="QXIR01000002">
    <property type="protein sequence ID" value="RIW38381.1"/>
    <property type="molecule type" value="Genomic_DNA"/>
</dbReference>
<dbReference type="SMART" id="SM00448">
    <property type="entry name" value="REC"/>
    <property type="match status" value="1"/>
</dbReference>
<sequence>MKKILIAEDEEVLRMLIMDTLEDDGYDIHEASDGEEAELLIGSEEFDLILLDYMMPAKTGLEVIGTIRNGMLNRDTKIMMLTAKSQSSDEQTILKAGADYFLSKPFSPMALAERVEEILSENE</sequence>
<reference evidence="4 5" key="1">
    <citation type="submission" date="2018-09" db="EMBL/GenBank/DDBJ databases">
        <title>Bacillus saliacetes sp. nov., isolated from Thai shrimp paste (Ka-pi).</title>
        <authorList>
            <person name="Daroonpunt R."/>
            <person name="Tanasupawat S."/>
            <person name="Yiamsombut S."/>
        </authorList>
    </citation>
    <scope>NUCLEOTIDE SEQUENCE [LARGE SCALE GENOMIC DNA]</scope>
    <source>
        <strain evidence="4 5">SKP7-4</strain>
    </source>
</reference>
<dbReference type="PANTHER" id="PTHR44591">
    <property type="entry name" value="STRESS RESPONSE REGULATOR PROTEIN 1"/>
    <property type="match status" value="1"/>
</dbReference>
<evidence type="ECO:0000259" key="3">
    <source>
        <dbReference type="PROSITE" id="PS50110"/>
    </source>
</evidence>
<dbReference type="CDD" id="cd17574">
    <property type="entry name" value="REC_OmpR"/>
    <property type="match status" value="1"/>
</dbReference>
<dbReference type="PANTHER" id="PTHR44591:SF3">
    <property type="entry name" value="RESPONSE REGULATORY DOMAIN-CONTAINING PROTEIN"/>
    <property type="match status" value="1"/>
</dbReference>
<evidence type="ECO:0000313" key="5">
    <source>
        <dbReference type="Proteomes" id="UP000265801"/>
    </source>
</evidence>
<organism evidence="4 5">
    <name type="scientific">Bacillus salacetis</name>
    <dbReference type="NCBI Taxonomy" id="2315464"/>
    <lineage>
        <taxon>Bacteria</taxon>
        <taxon>Bacillati</taxon>
        <taxon>Bacillota</taxon>
        <taxon>Bacilli</taxon>
        <taxon>Bacillales</taxon>
        <taxon>Bacillaceae</taxon>
        <taxon>Bacillus</taxon>
    </lineage>
</organism>
<comment type="caution">
    <text evidence="4">The sequence shown here is derived from an EMBL/GenBank/DDBJ whole genome shotgun (WGS) entry which is preliminary data.</text>
</comment>
<dbReference type="OrthoDB" id="9797769at2"/>
<proteinExistence type="predicted"/>
<dbReference type="Pfam" id="PF00072">
    <property type="entry name" value="Response_reg"/>
    <property type="match status" value="1"/>
</dbReference>
<dbReference type="InterPro" id="IPR001789">
    <property type="entry name" value="Sig_transdc_resp-reg_receiver"/>
</dbReference>
<dbReference type="GO" id="GO:0000160">
    <property type="term" value="P:phosphorelay signal transduction system"/>
    <property type="evidence" value="ECO:0007669"/>
    <property type="project" value="InterPro"/>
</dbReference>
<dbReference type="SUPFAM" id="SSF52172">
    <property type="entry name" value="CheY-like"/>
    <property type="match status" value="1"/>
</dbReference>
<dbReference type="RefSeq" id="WP_119545279.1">
    <property type="nucleotide sequence ID" value="NZ_QXIR01000002.1"/>
</dbReference>
<name>A0A3A1RAG4_9BACI</name>
<dbReference type="Proteomes" id="UP000265801">
    <property type="component" value="Unassembled WGS sequence"/>
</dbReference>
<dbReference type="PROSITE" id="PS50110">
    <property type="entry name" value="RESPONSE_REGULATORY"/>
    <property type="match status" value="1"/>
</dbReference>
<dbReference type="InterPro" id="IPR050595">
    <property type="entry name" value="Bact_response_regulator"/>
</dbReference>
<feature type="domain" description="Response regulatory" evidence="3">
    <location>
        <begin position="3"/>
        <end position="119"/>
    </location>
</feature>
<protein>
    <submittedName>
        <fullName evidence="4">Response regulator</fullName>
    </submittedName>
</protein>
<dbReference type="AlphaFoldDB" id="A0A3A1RAG4"/>
<gene>
    <name evidence="4" type="ORF">D3H55_02255</name>
</gene>
<feature type="modified residue" description="4-aspartylphosphate" evidence="2">
    <location>
        <position position="52"/>
    </location>
</feature>
<keyword evidence="5" id="KW-1185">Reference proteome</keyword>
<evidence type="ECO:0000256" key="2">
    <source>
        <dbReference type="PROSITE-ProRule" id="PRU00169"/>
    </source>
</evidence>
<accession>A0A3A1RAG4</accession>
<keyword evidence="1 2" id="KW-0597">Phosphoprotein</keyword>
<dbReference type="Gene3D" id="3.40.50.2300">
    <property type="match status" value="1"/>
</dbReference>